<dbReference type="Gene3D" id="2.160.20.80">
    <property type="entry name" value="E3 ubiquitin-protein ligase SopA"/>
    <property type="match status" value="1"/>
</dbReference>
<accession>A0ABR6UE55</accession>
<reference evidence="1 2" key="1">
    <citation type="submission" date="2020-08" db="EMBL/GenBank/DDBJ databases">
        <title>novel species in genus Nocardioides.</title>
        <authorList>
            <person name="Zhang G."/>
        </authorList>
    </citation>
    <scope>NUCLEOTIDE SEQUENCE [LARGE SCALE GENOMIC DNA]</scope>
    <source>
        <strain evidence="1 2">SC8A-24</strain>
    </source>
</reference>
<proteinExistence type="predicted"/>
<gene>
    <name evidence="1" type="ORF">H7344_18290</name>
</gene>
<dbReference type="InterPro" id="IPR051082">
    <property type="entry name" value="Pentapeptide-BTB/POZ_domain"/>
</dbReference>
<sequence>MSSPEEVEDQHLRELDLYGEDLGAVRYVDCTFTDVDLTDARTAGAVFERCTFHGGRFNASTHVSTAFVACDFRRVSFFDATLEGCKLTASVFSECTLRPLRVVGGVWRGVTLRGTRLAGLDLTGLDLREADLSLSDLTGTVLRDCRLDDALLRETVLDGADLRGATLDGVDLTTARLRRTKLDLAGAVHLAELHGALVD</sequence>
<dbReference type="EMBL" id="JACMYC010000018">
    <property type="protein sequence ID" value="MBC2962244.1"/>
    <property type="molecule type" value="Genomic_DNA"/>
</dbReference>
<evidence type="ECO:0000313" key="2">
    <source>
        <dbReference type="Proteomes" id="UP000604001"/>
    </source>
</evidence>
<comment type="caution">
    <text evidence="1">The sequence shown here is derived from an EMBL/GenBank/DDBJ whole genome shotgun (WGS) entry which is preliminary data.</text>
</comment>
<keyword evidence="2" id="KW-1185">Reference proteome</keyword>
<dbReference type="RefSeq" id="WP_186347421.1">
    <property type="nucleotide sequence ID" value="NZ_BMMR01000001.1"/>
</dbReference>
<dbReference type="Proteomes" id="UP000604001">
    <property type="component" value="Unassembled WGS sequence"/>
</dbReference>
<name>A0ABR6UE55_9ACTN</name>
<evidence type="ECO:0000313" key="1">
    <source>
        <dbReference type="EMBL" id="MBC2962244.1"/>
    </source>
</evidence>
<protein>
    <submittedName>
        <fullName evidence="1">Pentapeptide repeat-containing protein</fullName>
    </submittedName>
</protein>
<dbReference type="InterPro" id="IPR001646">
    <property type="entry name" value="5peptide_repeat"/>
</dbReference>
<dbReference type="PANTHER" id="PTHR14136:SF17">
    <property type="entry name" value="BTB_POZ DOMAIN-CONTAINING PROTEIN KCTD9"/>
    <property type="match status" value="1"/>
</dbReference>
<dbReference type="PANTHER" id="PTHR14136">
    <property type="entry name" value="BTB_POZ DOMAIN-CONTAINING PROTEIN KCTD9"/>
    <property type="match status" value="1"/>
</dbReference>
<dbReference type="Pfam" id="PF00805">
    <property type="entry name" value="Pentapeptide"/>
    <property type="match status" value="2"/>
</dbReference>
<dbReference type="SUPFAM" id="SSF141571">
    <property type="entry name" value="Pentapeptide repeat-like"/>
    <property type="match status" value="1"/>
</dbReference>
<organism evidence="1 2">
    <name type="scientific">Nocardioides deserti</name>
    <dbReference type="NCBI Taxonomy" id="1588644"/>
    <lineage>
        <taxon>Bacteria</taxon>
        <taxon>Bacillati</taxon>
        <taxon>Actinomycetota</taxon>
        <taxon>Actinomycetes</taxon>
        <taxon>Propionibacteriales</taxon>
        <taxon>Nocardioidaceae</taxon>
        <taxon>Nocardioides</taxon>
    </lineage>
</organism>